<dbReference type="EMBL" id="AGXE01000011">
    <property type="protein sequence ID" value="EIY86629.1"/>
    <property type="molecule type" value="Genomic_DNA"/>
</dbReference>
<dbReference type="EMBL" id="AGXE01000023">
    <property type="protein sequence ID" value="EIY84711.1"/>
    <property type="molecule type" value="Genomic_DNA"/>
</dbReference>
<evidence type="ECO:0000313" key="1">
    <source>
        <dbReference type="EMBL" id="EIY84711.1"/>
    </source>
</evidence>
<proteinExistence type="predicted"/>
<dbReference type="EMBL" id="AGXE01000005">
    <property type="protein sequence ID" value="EIY87910.1"/>
    <property type="molecule type" value="Genomic_DNA"/>
</dbReference>
<evidence type="ECO:0000313" key="6">
    <source>
        <dbReference type="EMBL" id="EIY87910.1"/>
    </source>
</evidence>
<comment type="caution">
    <text evidence="4">The sequence shown here is derived from an EMBL/GenBank/DDBJ whole genome shotgun (WGS) entry which is preliminary data.</text>
</comment>
<evidence type="ECO:0000313" key="3">
    <source>
        <dbReference type="EMBL" id="EIY86754.1"/>
    </source>
</evidence>
<dbReference type="Proteomes" id="UP000003566">
    <property type="component" value="Unassembled WGS sequence"/>
</dbReference>
<evidence type="ECO:0008006" key="8">
    <source>
        <dbReference type="Google" id="ProtNLM"/>
    </source>
</evidence>
<dbReference type="HOGENOM" id="CLU_2434871_0_0_10"/>
<name>I9UW42_9BACE</name>
<reference evidence="4 7" key="1">
    <citation type="submission" date="2012-02" db="EMBL/GenBank/DDBJ databases">
        <title>The Genome Sequence of Bacteroides xylanisolvens CL03T12C04.</title>
        <authorList>
            <consortium name="The Broad Institute Genome Sequencing Platform"/>
            <person name="Earl A."/>
            <person name="Ward D."/>
            <person name="Feldgarden M."/>
            <person name="Gevers D."/>
            <person name="Zitomersky N.L."/>
            <person name="Coyne M.J."/>
            <person name="Comstock L.E."/>
            <person name="Young S.K."/>
            <person name="Zeng Q."/>
            <person name="Gargeya S."/>
            <person name="Fitzgerald M."/>
            <person name="Haas B."/>
            <person name="Abouelleil A."/>
            <person name="Alvarado L."/>
            <person name="Arachchi H.M."/>
            <person name="Berlin A."/>
            <person name="Chapman S.B."/>
            <person name="Gearin G."/>
            <person name="Goldberg J."/>
            <person name="Griggs A."/>
            <person name="Gujja S."/>
            <person name="Hansen M."/>
            <person name="Heiman D."/>
            <person name="Howarth C."/>
            <person name="Larimer J."/>
            <person name="Lui A."/>
            <person name="MacDonald P.J.P."/>
            <person name="McCowen C."/>
            <person name="Montmayeur A."/>
            <person name="Murphy C."/>
            <person name="Neiman D."/>
            <person name="Pearson M."/>
            <person name="Priest M."/>
            <person name="Roberts A."/>
            <person name="Saif S."/>
            <person name="Shea T."/>
            <person name="Sisk P."/>
            <person name="Stolte C."/>
            <person name="Sykes S."/>
            <person name="Wortman J."/>
            <person name="Nusbaum C."/>
            <person name="Birren B."/>
        </authorList>
    </citation>
    <scope>NUCLEOTIDE SEQUENCE [LARGE SCALE GENOMIC DNA]</scope>
    <source>
        <strain evidence="4 7">CL03T12C04</strain>
    </source>
</reference>
<dbReference type="AlphaFoldDB" id="I9UW42"/>
<sequence>MRFGKYRLFSEVEALGRNPYSGDAYLFMSKDRHTVKLIRYKDHKRHLYDITHDDAKFMKPVIEHGEIIYELQYKYFVALLECPVIEAITI</sequence>
<evidence type="ECO:0000313" key="5">
    <source>
        <dbReference type="EMBL" id="EIY87763.1"/>
    </source>
</evidence>
<protein>
    <recommendedName>
        <fullName evidence="8">Transposase</fullName>
    </recommendedName>
</protein>
<dbReference type="EMBL" id="AGXE01000009">
    <property type="protein sequence ID" value="EIY86898.1"/>
    <property type="molecule type" value="Genomic_DNA"/>
</dbReference>
<evidence type="ECO:0000313" key="7">
    <source>
        <dbReference type="Proteomes" id="UP000003566"/>
    </source>
</evidence>
<organism evidence="4 7">
    <name type="scientific">Bacteroides xylanisolvens CL03T12C04</name>
    <dbReference type="NCBI Taxonomy" id="997892"/>
    <lineage>
        <taxon>Bacteria</taxon>
        <taxon>Pseudomonadati</taxon>
        <taxon>Bacteroidota</taxon>
        <taxon>Bacteroidia</taxon>
        <taxon>Bacteroidales</taxon>
        <taxon>Bacteroidaceae</taxon>
        <taxon>Bacteroides</taxon>
    </lineage>
</organism>
<gene>
    <name evidence="5" type="ORF">HMPREF1074_00739</name>
    <name evidence="6" type="ORF">HMPREF1074_00886</name>
    <name evidence="4" type="ORF">HMPREF1074_01799</name>
    <name evidence="3" type="ORF">HMPREF1074_01926</name>
    <name evidence="2" type="ORF">HMPREF1074_01936</name>
    <name evidence="1" type="ORF">HMPREF1074_03881</name>
</gene>
<accession>I9UW42</accession>
<dbReference type="EMBL" id="AGXE01000010">
    <property type="protein sequence ID" value="EIY86754.1"/>
    <property type="molecule type" value="Genomic_DNA"/>
</dbReference>
<dbReference type="EMBL" id="AGXE01000005">
    <property type="protein sequence ID" value="EIY87763.1"/>
    <property type="molecule type" value="Genomic_DNA"/>
</dbReference>
<dbReference type="PATRIC" id="fig|997892.3.peg.1851"/>
<evidence type="ECO:0000313" key="4">
    <source>
        <dbReference type="EMBL" id="EIY86898.1"/>
    </source>
</evidence>
<evidence type="ECO:0000313" key="2">
    <source>
        <dbReference type="EMBL" id="EIY86629.1"/>
    </source>
</evidence>